<dbReference type="PANTHER" id="PTHR15741:SF25">
    <property type="entry name" value="MAX-LIKE PROTEIN X"/>
    <property type="match status" value="1"/>
</dbReference>
<evidence type="ECO:0000256" key="10">
    <source>
        <dbReference type="ARBA" id="ARBA00023242"/>
    </source>
</evidence>
<evidence type="ECO:0000256" key="18">
    <source>
        <dbReference type="SAM" id="MobiDB-lite"/>
    </source>
</evidence>
<evidence type="ECO:0000313" key="20">
    <source>
        <dbReference type="EMBL" id="DBA27935.1"/>
    </source>
</evidence>
<feature type="compositionally biased region" description="Polar residues" evidence="18">
    <location>
        <begin position="40"/>
        <end position="55"/>
    </location>
</feature>
<dbReference type="InterPro" id="IPR052207">
    <property type="entry name" value="Max-like/E-box_TFs"/>
</dbReference>
<comment type="caution">
    <text evidence="20">The sequence shown here is derived from an EMBL/GenBank/DDBJ whole genome shotgun (WGS) entry which is preliminary data.</text>
</comment>
<evidence type="ECO:0000313" key="21">
    <source>
        <dbReference type="Proteomes" id="UP001181693"/>
    </source>
</evidence>
<keyword evidence="3" id="KW-0963">Cytoplasm</keyword>
<feature type="coiled-coil region" evidence="17">
    <location>
        <begin position="130"/>
        <end position="157"/>
    </location>
</feature>
<dbReference type="AlphaFoldDB" id="A0AAV3ASF9"/>
<keyword evidence="21" id="KW-1185">Reference proteome</keyword>
<reference evidence="20" key="1">
    <citation type="thesis" date="2020" institute="ProQuest LLC" country="789 East Eisenhower Parkway, Ann Arbor, MI, USA">
        <title>Comparative Genomics and Chromosome Evolution.</title>
        <authorList>
            <person name="Mudd A.B."/>
        </authorList>
    </citation>
    <scope>NUCLEOTIDE SEQUENCE</scope>
    <source>
        <strain evidence="20">1538</strain>
        <tissue evidence="20">Blood</tissue>
    </source>
</reference>
<gene>
    <name evidence="20" type="ORF">GDO54_008374</name>
</gene>
<evidence type="ECO:0000256" key="2">
    <source>
        <dbReference type="ARBA" id="ARBA00004496"/>
    </source>
</evidence>
<dbReference type="GO" id="GO:0005737">
    <property type="term" value="C:cytoplasm"/>
    <property type="evidence" value="ECO:0007669"/>
    <property type="project" value="UniProtKB-SubCell"/>
</dbReference>
<evidence type="ECO:0000256" key="14">
    <source>
        <dbReference type="ARBA" id="ARBA00076041"/>
    </source>
</evidence>
<evidence type="ECO:0000256" key="6">
    <source>
        <dbReference type="ARBA" id="ARBA00023015"/>
    </source>
</evidence>
<dbReference type="Pfam" id="PF00010">
    <property type="entry name" value="HLH"/>
    <property type="match status" value="1"/>
</dbReference>
<evidence type="ECO:0000256" key="1">
    <source>
        <dbReference type="ARBA" id="ARBA00004123"/>
    </source>
</evidence>
<keyword evidence="6" id="KW-0805">Transcription regulation</keyword>
<dbReference type="GO" id="GO:0046983">
    <property type="term" value="F:protein dimerization activity"/>
    <property type="evidence" value="ECO:0007669"/>
    <property type="project" value="InterPro"/>
</dbReference>
<keyword evidence="5" id="KW-0597">Phosphoprotein</keyword>
<evidence type="ECO:0000256" key="5">
    <source>
        <dbReference type="ARBA" id="ARBA00022553"/>
    </source>
</evidence>
<evidence type="ECO:0000256" key="4">
    <source>
        <dbReference type="ARBA" id="ARBA00022491"/>
    </source>
</evidence>
<organism evidence="20 21">
    <name type="scientific">Pyxicephalus adspersus</name>
    <name type="common">African bullfrog</name>
    <dbReference type="NCBI Taxonomy" id="30357"/>
    <lineage>
        <taxon>Eukaryota</taxon>
        <taxon>Metazoa</taxon>
        <taxon>Chordata</taxon>
        <taxon>Craniata</taxon>
        <taxon>Vertebrata</taxon>
        <taxon>Euteleostomi</taxon>
        <taxon>Amphibia</taxon>
        <taxon>Batrachia</taxon>
        <taxon>Anura</taxon>
        <taxon>Neobatrachia</taxon>
        <taxon>Ranoidea</taxon>
        <taxon>Pyxicephalidae</taxon>
        <taxon>Pyxicephalinae</taxon>
        <taxon>Pyxicephalus</taxon>
    </lineage>
</organism>
<dbReference type="GO" id="GO:0000978">
    <property type="term" value="F:RNA polymerase II cis-regulatory region sequence-specific DNA binding"/>
    <property type="evidence" value="ECO:0007669"/>
    <property type="project" value="TreeGrafter"/>
</dbReference>
<comment type="subcellular location">
    <subcellularLocation>
        <location evidence="2">Cytoplasm</location>
    </subcellularLocation>
    <subcellularLocation>
        <location evidence="1">Nucleus</location>
    </subcellularLocation>
</comment>
<feature type="compositionally biased region" description="Basic and acidic residues" evidence="18">
    <location>
        <begin position="62"/>
        <end position="73"/>
    </location>
</feature>
<protein>
    <recommendedName>
        <fullName evidence="13">Max-like protein X</fullName>
    </recommendedName>
    <alternativeName>
        <fullName evidence="14">Max-like bHLHZip protein</fullName>
    </alternativeName>
    <alternativeName>
        <fullName evidence="15">Protein BigMax</fullName>
    </alternativeName>
    <alternativeName>
        <fullName evidence="16">Transcription factor-like protein 4</fullName>
    </alternativeName>
</protein>
<dbReference type="Proteomes" id="UP001181693">
    <property type="component" value="Unassembled WGS sequence"/>
</dbReference>
<dbReference type="SUPFAM" id="SSF47459">
    <property type="entry name" value="HLH, helix-loop-helix DNA-binding domain"/>
    <property type="match status" value="1"/>
</dbReference>
<proteinExistence type="predicted"/>
<keyword evidence="7" id="KW-0238">DNA-binding</keyword>
<dbReference type="CDD" id="cd19687">
    <property type="entry name" value="bHLHzip_Mlx"/>
    <property type="match status" value="1"/>
</dbReference>
<keyword evidence="10" id="KW-0539">Nucleus</keyword>
<dbReference type="InterPro" id="IPR036638">
    <property type="entry name" value="HLH_DNA-bd_sf"/>
</dbReference>
<evidence type="ECO:0000256" key="16">
    <source>
        <dbReference type="ARBA" id="ARBA00082933"/>
    </source>
</evidence>
<dbReference type="SMART" id="SM00353">
    <property type="entry name" value="HLH"/>
    <property type="match status" value="1"/>
</dbReference>
<dbReference type="Gene3D" id="4.10.280.10">
    <property type="entry name" value="Helix-loop-helix DNA-binding domain"/>
    <property type="match status" value="1"/>
</dbReference>
<evidence type="ECO:0000256" key="8">
    <source>
        <dbReference type="ARBA" id="ARBA00023159"/>
    </source>
</evidence>
<feature type="compositionally biased region" description="Basic and acidic residues" evidence="18">
    <location>
        <begin position="81"/>
        <end position="91"/>
    </location>
</feature>
<sequence length="244" mass="27780">MSEAGVVASSEDSWSRSDTSFSDNVVETGHIMERKGSIVSRANSIGSTSASSVPNTDDEDSDYRQESIKDAYKDRRRRAHTQAEQKRRDAIKKGYDDLHTIVPTCQQQDCSIGSQKLSKAVVLQKTIDYIQFLHKEKKKQEEEVSTLRKEVMALKIMKSNYEQIVKAHQNNPHEGTDQVPDQVKFGVFQGIMDALFQTFNASISVNSFQELSACVFSWIEEHCKPQTLHEIVRRVLHQLKNPLY</sequence>
<comment type="function">
    <text evidence="11">Transcription regulator. Forms a sequence-specific DNA-binding protein complex with MAD1, MAD4, MNT, WBSCR14 and MLXIP which recognizes the core sequence 5'-CACGTG-3'. The TCFL4-MAD1, TCFL4-MAD4, TCFL4-WBSCR14 complexes are transcriptional repressors. Plays a role in transcriptional activation of glycolytic target genes. Involved in glucose-responsive gene regulation.</text>
</comment>
<dbReference type="PANTHER" id="PTHR15741">
    <property type="entry name" value="BASIC HELIX-LOOP-HELIX ZIP TRANSCRIPTION FACTOR"/>
    <property type="match status" value="1"/>
</dbReference>
<feature type="region of interest" description="Disordered" evidence="18">
    <location>
        <begin position="1"/>
        <end position="91"/>
    </location>
</feature>
<evidence type="ECO:0000256" key="7">
    <source>
        <dbReference type="ARBA" id="ARBA00023125"/>
    </source>
</evidence>
<evidence type="ECO:0000256" key="3">
    <source>
        <dbReference type="ARBA" id="ARBA00022490"/>
    </source>
</evidence>
<keyword evidence="8" id="KW-0010">Activator</keyword>
<dbReference type="GO" id="GO:0045944">
    <property type="term" value="P:positive regulation of transcription by RNA polymerase II"/>
    <property type="evidence" value="ECO:0007669"/>
    <property type="project" value="UniProtKB-ARBA"/>
</dbReference>
<keyword evidence="4" id="KW-0678">Repressor</keyword>
<dbReference type="EMBL" id="DYDO01000003">
    <property type="protein sequence ID" value="DBA27935.1"/>
    <property type="molecule type" value="Genomic_DNA"/>
</dbReference>
<evidence type="ECO:0000256" key="15">
    <source>
        <dbReference type="ARBA" id="ARBA00079081"/>
    </source>
</evidence>
<evidence type="ECO:0000256" key="11">
    <source>
        <dbReference type="ARBA" id="ARBA00053727"/>
    </source>
</evidence>
<feature type="domain" description="BHLH" evidence="19">
    <location>
        <begin position="75"/>
        <end position="133"/>
    </location>
</feature>
<feature type="compositionally biased region" description="Low complexity" evidence="18">
    <location>
        <begin position="9"/>
        <end position="23"/>
    </location>
</feature>
<dbReference type="GO" id="GO:0061629">
    <property type="term" value="F:RNA polymerase II-specific DNA-binding transcription factor binding"/>
    <property type="evidence" value="ECO:0007669"/>
    <property type="project" value="UniProtKB-ARBA"/>
</dbReference>
<accession>A0AAV3ASF9</accession>
<evidence type="ECO:0000256" key="9">
    <source>
        <dbReference type="ARBA" id="ARBA00023163"/>
    </source>
</evidence>
<dbReference type="GO" id="GO:0005654">
    <property type="term" value="C:nucleoplasm"/>
    <property type="evidence" value="ECO:0007669"/>
    <property type="project" value="UniProtKB-ARBA"/>
</dbReference>
<keyword evidence="17" id="KW-0175">Coiled coil</keyword>
<evidence type="ECO:0000256" key="17">
    <source>
        <dbReference type="SAM" id="Coils"/>
    </source>
</evidence>
<evidence type="ECO:0000259" key="19">
    <source>
        <dbReference type="PROSITE" id="PS50888"/>
    </source>
</evidence>
<evidence type="ECO:0000256" key="12">
    <source>
        <dbReference type="ARBA" id="ARBA00065416"/>
    </source>
</evidence>
<dbReference type="GO" id="GO:0000981">
    <property type="term" value="F:DNA-binding transcription factor activity, RNA polymerase II-specific"/>
    <property type="evidence" value="ECO:0007669"/>
    <property type="project" value="TreeGrafter"/>
</dbReference>
<dbReference type="FunFam" id="4.10.280.10:FF:000037">
    <property type="entry name" value="max-like protein X isoform X2"/>
    <property type="match status" value="1"/>
</dbReference>
<keyword evidence="9" id="KW-0804">Transcription</keyword>
<dbReference type="InterPro" id="IPR011598">
    <property type="entry name" value="bHLH_dom"/>
</dbReference>
<comment type="subunit">
    <text evidence="12">Efficient DNA binding requires dimerization with another bHLH protein. Binds DNA as a heterodimer with MAD1, MAD4, MNT, WBSCR14 and MLXIP. Can also bind DNA as a homodimer.</text>
</comment>
<evidence type="ECO:0000256" key="13">
    <source>
        <dbReference type="ARBA" id="ARBA00071251"/>
    </source>
</evidence>
<name>A0AAV3ASF9_PYXAD</name>
<dbReference type="PROSITE" id="PS50888">
    <property type="entry name" value="BHLH"/>
    <property type="match status" value="1"/>
</dbReference>